<dbReference type="SUPFAM" id="SSF64076">
    <property type="entry name" value="MTH938-like"/>
    <property type="match status" value="1"/>
</dbReference>
<dbReference type="InterPro" id="IPR007523">
    <property type="entry name" value="NDUFAF3/AAMDC"/>
</dbReference>
<dbReference type="AlphaFoldDB" id="A0A1F6TQ95"/>
<gene>
    <name evidence="1" type="ORF">A2151_05450</name>
</gene>
<dbReference type="STRING" id="1817760.A2151_05450"/>
<reference evidence="1 2" key="1">
    <citation type="journal article" date="2016" name="Nat. Commun.">
        <title>Thousands of microbial genomes shed light on interconnected biogeochemical processes in an aquifer system.</title>
        <authorList>
            <person name="Anantharaman K."/>
            <person name="Brown C.T."/>
            <person name="Hug L.A."/>
            <person name="Sharon I."/>
            <person name="Castelle C.J."/>
            <person name="Probst A.J."/>
            <person name="Thomas B.C."/>
            <person name="Singh A."/>
            <person name="Wilkins M.J."/>
            <person name="Karaoz U."/>
            <person name="Brodie E.L."/>
            <person name="Williams K.H."/>
            <person name="Hubbard S.S."/>
            <person name="Banfield J.F."/>
        </authorList>
    </citation>
    <scope>NUCLEOTIDE SEQUENCE [LARGE SCALE GENOMIC DNA]</scope>
</reference>
<dbReference type="InterPro" id="IPR036748">
    <property type="entry name" value="MTH938-like_sf"/>
</dbReference>
<dbReference type="Gene3D" id="3.40.1230.10">
    <property type="entry name" value="MTH938-like"/>
    <property type="match status" value="1"/>
</dbReference>
<dbReference type="Proteomes" id="UP000178885">
    <property type="component" value="Unassembled WGS sequence"/>
</dbReference>
<dbReference type="EMBL" id="MFSU01000060">
    <property type="protein sequence ID" value="OGI47282.1"/>
    <property type="molecule type" value="Genomic_DNA"/>
</dbReference>
<comment type="caution">
    <text evidence="1">The sequence shown here is derived from an EMBL/GenBank/DDBJ whole genome shotgun (WGS) entry which is preliminary data.</text>
</comment>
<protein>
    <recommendedName>
        <fullName evidence="3">Xcc1710-like domain-containing protein</fullName>
    </recommendedName>
</protein>
<organism evidence="1 2">
    <name type="scientific">Candidatus Muproteobacteria bacterium RBG_16_65_34</name>
    <dbReference type="NCBI Taxonomy" id="1817760"/>
    <lineage>
        <taxon>Bacteria</taxon>
        <taxon>Pseudomonadati</taxon>
        <taxon>Pseudomonadota</taxon>
        <taxon>Candidatus Muproteobacteria</taxon>
    </lineage>
</organism>
<proteinExistence type="predicted"/>
<dbReference type="CDD" id="cd05560">
    <property type="entry name" value="Xcc1710_like"/>
    <property type="match status" value="1"/>
</dbReference>
<dbReference type="Pfam" id="PF04430">
    <property type="entry name" value="DUF498"/>
    <property type="match status" value="1"/>
</dbReference>
<evidence type="ECO:0000313" key="1">
    <source>
        <dbReference type="EMBL" id="OGI47282.1"/>
    </source>
</evidence>
<dbReference type="PANTHER" id="PTHR21192:SF2">
    <property type="entry name" value="NADH DEHYDROGENASE [UBIQUINONE] 1 ALPHA SUBCOMPLEX ASSEMBLY FACTOR 3"/>
    <property type="match status" value="1"/>
</dbReference>
<name>A0A1F6TQ95_9PROT</name>
<dbReference type="PANTHER" id="PTHR21192">
    <property type="entry name" value="NUCLEAR PROTEIN E3-3"/>
    <property type="match status" value="1"/>
</dbReference>
<sequence length="125" mass="13589">MKIQLEMGAGLNQIRAYAPGQVTVNQTIYTRSLIVTPQRVIADWPPLAFAELDETHFEILAGLRPEVVILGTGARLRFPKPASLRALVEVNVGVEVMDTGAACRTYNILMGDGRRVAAALLMIEG</sequence>
<accession>A0A1F6TQ95</accession>
<evidence type="ECO:0008006" key="3">
    <source>
        <dbReference type="Google" id="ProtNLM"/>
    </source>
</evidence>
<evidence type="ECO:0000313" key="2">
    <source>
        <dbReference type="Proteomes" id="UP000178885"/>
    </source>
</evidence>